<dbReference type="PROSITE" id="PS51304">
    <property type="entry name" value="GALECTIN"/>
    <property type="match status" value="2"/>
</dbReference>
<gene>
    <name evidence="6" type="ORF">HF086_005970</name>
</gene>
<evidence type="ECO:0000256" key="3">
    <source>
        <dbReference type="SAM" id="MobiDB-lite"/>
    </source>
</evidence>
<dbReference type="PANTHER" id="PTHR11346">
    <property type="entry name" value="GALECTIN"/>
    <property type="match status" value="1"/>
</dbReference>
<feature type="region of interest" description="Disordered" evidence="3">
    <location>
        <begin position="333"/>
        <end position="360"/>
    </location>
</feature>
<feature type="domain" description="Galectin" evidence="5">
    <location>
        <begin position="691"/>
        <end position="830"/>
    </location>
</feature>
<dbReference type="EMBL" id="JACEFF010000772">
    <property type="protein sequence ID" value="KAH9631199.1"/>
    <property type="molecule type" value="Genomic_DNA"/>
</dbReference>
<protein>
    <recommendedName>
        <fullName evidence="8">Galectin</fullName>
    </recommendedName>
</protein>
<dbReference type="SMART" id="SM00908">
    <property type="entry name" value="Gal-bind_lectin"/>
    <property type="match status" value="2"/>
</dbReference>
<dbReference type="SUPFAM" id="SSF49899">
    <property type="entry name" value="Concanavalin A-like lectins/glucanases"/>
    <property type="match status" value="2"/>
</dbReference>
<accession>A0A922M6F3</accession>
<feature type="compositionally biased region" description="Polar residues" evidence="3">
    <location>
        <begin position="334"/>
        <end position="354"/>
    </location>
</feature>
<feature type="domain" description="C2H2-type" evidence="4">
    <location>
        <begin position="571"/>
        <end position="593"/>
    </location>
</feature>
<dbReference type="SMART" id="SM00355">
    <property type="entry name" value="ZnF_C2H2"/>
    <property type="match status" value="5"/>
</dbReference>
<dbReference type="Pfam" id="PF00337">
    <property type="entry name" value="Gal-bind_lectin"/>
    <property type="match status" value="2"/>
</dbReference>
<organism evidence="6 7">
    <name type="scientific">Spodoptera exigua</name>
    <name type="common">Beet armyworm</name>
    <name type="synonym">Noctua fulgens</name>
    <dbReference type="NCBI Taxonomy" id="7107"/>
    <lineage>
        <taxon>Eukaryota</taxon>
        <taxon>Metazoa</taxon>
        <taxon>Ecdysozoa</taxon>
        <taxon>Arthropoda</taxon>
        <taxon>Hexapoda</taxon>
        <taxon>Insecta</taxon>
        <taxon>Pterygota</taxon>
        <taxon>Neoptera</taxon>
        <taxon>Endopterygota</taxon>
        <taxon>Lepidoptera</taxon>
        <taxon>Glossata</taxon>
        <taxon>Ditrysia</taxon>
        <taxon>Noctuoidea</taxon>
        <taxon>Noctuidae</taxon>
        <taxon>Amphipyrinae</taxon>
        <taxon>Spodoptera</taxon>
    </lineage>
</organism>
<comment type="caution">
    <text evidence="6">The sequence shown here is derived from an EMBL/GenBank/DDBJ whole genome shotgun (WGS) entry which is preliminary data.</text>
</comment>
<dbReference type="Gene3D" id="3.30.40.10">
    <property type="entry name" value="Zinc/RING finger domain, C3HC4 (zinc finger)"/>
    <property type="match status" value="1"/>
</dbReference>
<dbReference type="PROSITE" id="PS50157">
    <property type="entry name" value="ZINC_FINGER_C2H2_2"/>
    <property type="match status" value="3"/>
</dbReference>
<evidence type="ECO:0008006" key="8">
    <source>
        <dbReference type="Google" id="ProtNLM"/>
    </source>
</evidence>
<dbReference type="GO" id="GO:0008270">
    <property type="term" value="F:zinc ion binding"/>
    <property type="evidence" value="ECO:0007669"/>
    <property type="project" value="UniProtKB-KW"/>
</dbReference>
<keyword evidence="2" id="KW-0862">Zinc</keyword>
<feature type="domain" description="Galectin" evidence="5">
    <location>
        <begin position="890"/>
        <end position="1027"/>
    </location>
</feature>
<reference evidence="6" key="1">
    <citation type="journal article" date="2021" name="G3 (Bethesda)">
        <title>Genome and transcriptome analysis of the beet armyworm Spodoptera exigua reveals targets for pest control. .</title>
        <authorList>
            <person name="Simon S."/>
            <person name="Breeschoten T."/>
            <person name="Jansen H.J."/>
            <person name="Dirks R.P."/>
            <person name="Schranz M.E."/>
            <person name="Ros V.I.D."/>
        </authorList>
    </citation>
    <scope>NUCLEOTIDE SEQUENCE</scope>
    <source>
        <strain evidence="6">TB_SE_WUR_2020</strain>
    </source>
</reference>
<dbReference type="PANTHER" id="PTHR11346:SF176">
    <property type="entry name" value="32 KDA BETA-GALACTOSIDE-BINDING LECTIN LEC-3"/>
    <property type="match status" value="1"/>
</dbReference>
<name>A0A922M6F3_SPOEX</name>
<dbReference type="SMART" id="SM00276">
    <property type="entry name" value="GLECT"/>
    <property type="match status" value="2"/>
</dbReference>
<dbReference type="Gene3D" id="2.170.270.10">
    <property type="entry name" value="SET domain"/>
    <property type="match status" value="1"/>
</dbReference>
<dbReference type="PROSITE" id="PS00028">
    <property type="entry name" value="ZINC_FINGER_C2H2_1"/>
    <property type="match status" value="2"/>
</dbReference>
<dbReference type="AlphaFoldDB" id="A0A922M6F3"/>
<dbReference type="CDD" id="cd00070">
    <property type="entry name" value="GLECT"/>
    <property type="match status" value="2"/>
</dbReference>
<dbReference type="InterPro" id="IPR013083">
    <property type="entry name" value="Znf_RING/FYVE/PHD"/>
</dbReference>
<dbReference type="Gene3D" id="3.30.160.60">
    <property type="entry name" value="Classic Zinc Finger"/>
    <property type="match status" value="2"/>
</dbReference>
<keyword evidence="1" id="KW-0430">Lectin</keyword>
<evidence type="ECO:0000313" key="7">
    <source>
        <dbReference type="Proteomes" id="UP000814243"/>
    </source>
</evidence>
<feature type="domain" description="C2H2-type" evidence="4">
    <location>
        <begin position="301"/>
        <end position="328"/>
    </location>
</feature>
<dbReference type="GO" id="GO:0016936">
    <property type="term" value="F:galactoside binding"/>
    <property type="evidence" value="ECO:0007669"/>
    <property type="project" value="TreeGrafter"/>
</dbReference>
<dbReference type="InterPro" id="IPR044156">
    <property type="entry name" value="Galectin-like"/>
</dbReference>
<evidence type="ECO:0000313" key="6">
    <source>
        <dbReference type="EMBL" id="KAH9631199.1"/>
    </source>
</evidence>
<evidence type="ECO:0000259" key="4">
    <source>
        <dbReference type="PROSITE" id="PS50157"/>
    </source>
</evidence>
<dbReference type="GO" id="GO:0030246">
    <property type="term" value="F:carbohydrate binding"/>
    <property type="evidence" value="ECO:0007669"/>
    <property type="project" value="UniProtKB-KW"/>
</dbReference>
<keyword evidence="2" id="KW-0863">Zinc-finger</keyword>
<proteinExistence type="predicted"/>
<evidence type="ECO:0000259" key="5">
    <source>
        <dbReference type="PROSITE" id="PS51304"/>
    </source>
</evidence>
<dbReference type="InterPro" id="IPR013320">
    <property type="entry name" value="ConA-like_dom_sf"/>
</dbReference>
<evidence type="ECO:0000256" key="1">
    <source>
        <dbReference type="ARBA" id="ARBA00022734"/>
    </source>
</evidence>
<feature type="domain" description="C2H2-type" evidence="4">
    <location>
        <begin position="461"/>
        <end position="495"/>
    </location>
</feature>
<evidence type="ECO:0000256" key="2">
    <source>
        <dbReference type="PROSITE-ProRule" id="PRU00042"/>
    </source>
</evidence>
<dbReference type="InterPro" id="IPR046341">
    <property type="entry name" value="SET_dom_sf"/>
</dbReference>
<dbReference type="InterPro" id="IPR013087">
    <property type="entry name" value="Znf_C2H2_type"/>
</dbReference>
<dbReference type="InterPro" id="IPR001079">
    <property type="entry name" value="Galectin_CRD"/>
</dbReference>
<dbReference type="Gene3D" id="2.60.120.200">
    <property type="match status" value="2"/>
</dbReference>
<dbReference type="Pfam" id="PF12874">
    <property type="entry name" value="zf-met"/>
    <property type="match status" value="1"/>
</dbReference>
<dbReference type="Proteomes" id="UP000814243">
    <property type="component" value="Unassembled WGS sequence"/>
</dbReference>
<sequence>MAEMNSTDPQVPGAPTHLYLLQMDSSINLSLNEQVLPLHLLDNSLEYGHKQYLLPIPLKQKETQDQLEVLIDSSQGQAKIMGVIDRNHKSAQNILAICDDQLQTSSMVEGSINMALSTDHVPHMKGTPLNLSIEETEHDDKINKTKTINNYGIRNKISQSEAVELVLNATSNKIPLFLVRDLAGNIIHIDTTDKDKSNWIGLLPLGDQNSANVWLYEENQELYAVTTEILPLRKPLILGYSKQYADAYGLIGPTKEIGKDTEVQKTWWCYECQRALPSEKQLKSHTESCHKDGVLLPRRRYRCRHCTRTFSRLFVLRRHTSLHCPVKLEKRNRVSNQDPKNDGPQININTSINSEDNRIPSDESFQNYSNGLDFSTNLFDTDRISSLDISGNTRSDNDFNPYAIGYKDENDLANDLEFSSKLENCRRTSKEISPKPEEQLIVPCPYCNEIIVKGNRRQHISKCPARMLTCECKKVFRNMKQFKEHMWSQHSNEKPVQSRRGMLVNHLWKIHNMISAQVPLERRVRHYPCGTCTKLYRTAAKRDRHVQLHHPGAAKFRVEALDGGTRVCEPAMCSECPRQYVTRAKLLQHQRAHHPYLCLIQYPTVPSVPLYVGIDFTTVGTLNYVDSSKDIGSQCVLISSVVVEVMICVSCVKMDYGVEEGTIPRDFIEYDFAEDALDFESQLAEAREVKFTQTLTEPLSIGSHIICTGTPSDDLPWFAVNIGSGDIDSGRGDIAVHFNVRLPQNYVVRNTRRHNKWGPEETTAFRLFPFKIDHPFTIEVVVDEKETLWAVDGVQYCSYAHRNPSPLIAEWVQVTGIRDATLQIQKTDIFPTLAPSPVEVSKSLSGVLVLESELVDNFVCTPYQVSNYVPLRPSIDSLAEASEPAWQPNAIATLSNGIPEGHQLVIYGRLRPLLHSFAIDLMDTAREWPRPNVLAHVNVRAYFESQRERQLVVLNAWFGEWGPERRQRTARLIPGSHTKLRIVRQPADWAIYADDLLIGELEFRASANGVRAVRIRGDLYPEQMYICPATSSPIRE</sequence>
<keyword evidence="2" id="KW-0479">Metal-binding</keyword>